<keyword evidence="1" id="KW-0479">Metal-binding</keyword>
<dbReference type="OrthoDB" id="6156027at2759"/>
<keyword evidence="2" id="KW-0863">Zinc-finger</keyword>
<feature type="domain" description="THAP-type" evidence="6">
    <location>
        <begin position="46"/>
        <end position="111"/>
    </location>
</feature>
<evidence type="ECO:0000256" key="5">
    <source>
        <dbReference type="SAM" id="MobiDB-lite"/>
    </source>
</evidence>
<keyword evidence="3" id="KW-0862">Zinc</keyword>
<dbReference type="SUPFAM" id="SSF57716">
    <property type="entry name" value="Glucocorticoid receptor-like (DNA-binding domain)"/>
    <property type="match status" value="1"/>
</dbReference>
<name>R7TW67_CAPTE</name>
<evidence type="ECO:0000256" key="2">
    <source>
        <dbReference type="ARBA" id="ARBA00022771"/>
    </source>
</evidence>
<keyword evidence="4" id="KW-0238">DNA-binding</keyword>
<dbReference type="GO" id="GO:0008270">
    <property type="term" value="F:zinc ion binding"/>
    <property type="evidence" value="ECO:0007669"/>
    <property type="project" value="UniProtKB-KW"/>
</dbReference>
<sequence>MRRDRGKGATIQQTKKGREGEKAQRAEAHVSSVTGQNHNALEACVMSKNVECATWVHNTRRNDLNCKTAVQLCKTYVVCSEHFEDNQFMNIPKRNSLIPNAIPTVVANVRNPPKLIASTRKPPKERCHPGSHLLTLP</sequence>
<evidence type="ECO:0000256" key="3">
    <source>
        <dbReference type="ARBA" id="ARBA00022833"/>
    </source>
</evidence>
<dbReference type="Proteomes" id="UP000014760">
    <property type="component" value="Unassembled WGS sequence"/>
</dbReference>
<evidence type="ECO:0000256" key="1">
    <source>
        <dbReference type="ARBA" id="ARBA00022723"/>
    </source>
</evidence>
<evidence type="ECO:0000259" key="6">
    <source>
        <dbReference type="SMART" id="SM00692"/>
    </source>
</evidence>
<dbReference type="EMBL" id="AMQN01002153">
    <property type="status" value="NOT_ANNOTATED_CDS"/>
    <property type="molecule type" value="Genomic_DNA"/>
</dbReference>
<protein>
    <recommendedName>
        <fullName evidence="6">THAP-type domain-containing protein</fullName>
    </recommendedName>
</protein>
<dbReference type="EMBL" id="KB308479">
    <property type="protein sequence ID" value="ELT97802.1"/>
    <property type="molecule type" value="Genomic_DNA"/>
</dbReference>
<reference evidence="7 9" key="2">
    <citation type="journal article" date="2013" name="Nature">
        <title>Insights into bilaterian evolution from three spiralian genomes.</title>
        <authorList>
            <person name="Simakov O."/>
            <person name="Marletaz F."/>
            <person name="Cho S.J."/>
            <person name="Edsinger-Gonzales E."/>
            <person name="Havlak P."/>
            <person name="Hellsten U."/>
            <person name="Kuo D.H."/>
            <person name="Larsson T."/>
            <person name="Lv J."/>
            <person name="Arendt D."/>
            <person name="Savage R."/>
            <person name="Osoegawa K."/>
            <person name="de Jong P."/>
            <person name="Grimwood J."/>
            <person name="Chapman J.A."/>
            <person name="Shapiro H."/>
            <person name="Aerts A."/>
            <person name="Otillar R.P."/>
            <person name="Terry A.Y."/>
            <person name="Boore J.L."/>
            <person name="Grigoriev I.V."/>
            <person name="Lindberg D.R."/>
            <person name="Seaver E.C."/>
            <person name="Weisblat D.A."/>
            <person name="Putnam N.H."/>
            <person name="Rokhsar D.S."/>
        </authorList>
    </citation>
    <scope>NUCLEOTIDE SEQUENCE</scope>
    <source>
        <strain evidence="7 9">I ESC-2004</strain>
    </source>
</reference>
<keyword evidence="9" id="KW-1185">Reference proteome</keyword>
<feature type="region of interest" description="Disordered" evidence="5">
    <location>
        <begin position="1"/>
        <end position="23"/>
    </location>
</feature>
<dbReference type="SMART" id="SM00692">
    <property type="entry name" value="DM3"/>
    <property type="match status" value="1"/>
</dbReference>
<dbReference type="InterPro" id="IPR006612">
    <property type="entry name" value="THAP_Znf"/>
</dbReference>
<accession>R7TW67</accession>
<evidence type="ECO:0000313" key="8">
    <source>
        <dbReference type="EnsemblMetazoa" id="CapteP210203"/>
    </source>
</evidence>
<evidence type="ECO:0000313" key="7">
    <source>
        <dbReference type="EMBL" id="ELT97802.1"/>
    </source>
</evidence>
<organism evidence="7">
    <name type="scientific">Capitella teleta</name>
    <name type="common">Polychaete worm</name>
    <dbReference type="NCBI Taxonomy" id="283909"/>
    <lineage>
        <taxon>Eukaryota</taxon>
        <taxon>Metazoa</taxon>
        <taxon>Spiralia</taxon>
        <taxon>Lophotrochozoa</taxon>
        <taxon>Annelida</taxon>
        <taxon>Polychaeta</taxon>
        <taxon>Sedentaria</taxon>
        <taxon>Scolecida</taxon>
        <taxon>Capitellidae</taxon>
        <taxon>Capitella</taxon>
    </lineage>
</organism>
<feature type="region of interest" description="Disordered" evidence="5">
    <location>
        <begin position="118"/>
        <end position="137"/>
    </location>
</feature>
<reference evidence="8" key="3">
    <citation type="submission" date="2015-06" db="UniProtKB">
        <authorList>
            <consortium name="EnsemblMetazoa"/>
        </authorList>
    </citation>
    <scope>IDENTIFICATION</scope>
</reference>
<dbReference type="Pfam" id="PF05485">
    <property type="entry name" value="THAP"/>
    <property type="match status" value="1"/>
</dbReference>
<dbReference type="AlphaFoldDB" id="R7TW67"/>
<evidence type="ECO:0000256" key="4">
    <source>
        <dbReference type="ARBA" id="ARBA00023125"/>
    </source>
</evidence>
<dbReference type="EnsemblMetazoa" id="CapteT210203">
    <property type="protein sequence ID" value="CapteP210203"/>
    <property type="gene ID" value="CapteG210203"/>
</dbReference>
<gene>
    <name evidence="7" type="ORF">CAPTEDRAFT_210203</name>
</gene>
<evidence type="ECO:0000313" key="9">
    <source>
        <dbReference type="Proteomes" id="UP000014760"/>
    </source>
</evidence>
<dbReference type="GO" id="GO:0003677">
    <property type="term" value="F:DNA binding"/>
    <property type="evidence" value="ECO:0007669"/>
    <property type="project" value="UniProtKB-KW"/>
</dbReference>
<dbReference type="HOGENOM" id="CLU_1867045_0_0_1"/>
<proteinExistence type="predicted"/>
<reference evidence="9" key="1">
    <citation type="submission" date="2012-12" db="EMBL/GenBank/DDBJ databases">
        <authorList>
            <person name="Hellsten U."/>
            <person name="Grimwood J."/>
            <person name="Chapman J.A."/>
            <person name="Shapiro H."/>
            <person name="Aerts A."/>
            <person name="Otillar R.P."/>
            <person name="Terry A.Y."/>
            <person name="Boore J.L."/>
            <person name="Simakov O."/>
            <person name="Marletaz F."/>
            <person name="Cho S.-J."/>
            <person name="Edsinger-Gonzales E."/>
            <person name="Havlak P."/>
            <person name="Kuo D.-H."/>
            <person name="Larsson T."/>
            <person name="Lv J."/>
            <person name="Arendt D."/>
            <person name="Savage R."/>
            <person name="Osoegawa K."/>
            <person name="de Jong P."/>
            <person name="Lindberg D.R."/>
            <person name="Seaver E.C."/>
            <person name="Weisblat D.A."/>
            <person name="Putnam N.H."/>
            <person name="Grigoriev I.V."/>
            <person name="Rokhsar D.S."/>
        </authorList>
    </citation>
    <scope>NUCLEOTIDE SEQUENCE</scope>
    <source>
        <strain evidence="9">I ESC-2004</strain>
    </source>
</reference>